<dbReference type="OrthoDB" id="359930at2759"/>
<evidence type="ECO:0000256" key="4">
    <source>
        <dbReference type="ARBA" id="ARBA00022927"/>
    </source>
</evidence>
<dbReference type="Proteomes" id="UP000244803">
    <property type="component" value="Chromosome 1"/>
</dbReference>
<sequence length="223" mass="25345">MGDLFNQYNSQIQGVLESIKNRLTLCKDNPNSPDHVSRINELDGFISSAEETLRQMELEARSYSDNSSYDRLEQVKNIRSFLKDASDCSRSLHTELERRELLGEVSHYGNTRQYKTLTKNREMLDKGLMFIKTSCDAVTEAEKIGYDASRNLSQQRNVITNVSSELTRAKFSLSGADEYLCCLLKQGRLNRVVLNVVKIAIGATVVIILVIRLVKFVFFFSGK</sequence>
<dbReference type="GO" id="GO:0005484">
    <property type="term" value="F:SNAP receptor activity"/>
    <property type="evidence" value="ECO:0007669"/>
    <property type="project" value="TreeGrafter"/>
</dbReference>
<reference evidence="10" key="1">
    <citation type="submission" date="2022-07" db="EMBL/GenBank/DDBJ databases">
        <title>Evaluation of T. orientalis genome assembly methods using nanopore sequencing and analysis of variation between genomes.</title>
        <authorList>
            <person name="Yam J."/>
            <person name="Micallef M.L."/>
            <person name="Liu M."/>
            <person name="Djordjevic S.P."/>
            <person name="Bogema D.R."/>
            <person name="Jenkins C."/>
        </authorList>
    </citation>
    <scope>NUCLEOTIDE SEQUENCE</scope>
    <source>
        <strain evidence="10">Fish Creek</strain>
    </source>
</reference>
<evidence type="ECO:0000256" key="7">
    <source>
        <dbReference type="ARBA" id="ARBA00023136"/>
    </source>
</evidence>
<dbReference type="EMBL" id="CP056065">
    <property type="protein sequence ID" value="UKJ87645.2"/>
    <property type="molecule type" value="Genomic_DNA"/>
</dbReference>
<dbReference type="GO" id="GO:0031201">
    <property type="term" value="C:SNARE complex"/>
    <property type="evidence" value="ECO:0007669"/>
    <property type="project" value="TreeGrafter"/>
</dbReference>
<evidence type="ECO:0000256" key="8">
    <source>
        <dbReference type="SAM" id="Phobius"/>
    </source>
</evidence>
<dbReference type="SUPFAM" id="SSF58038">
    <property type="entry name" value="SNARE fusion complex"/>
    <property type="match status" value="1"/>
</dbReference>
<name>A0A976QRE2_THEOR</name>
<evidence type="ECO:0000256" key="6">
    <source>
        <dbReference type="ARBA" id="ARBA00023054"/>
    </source>
</evidence>
<dbReference type="GO" id="GO:0006906">
    <property type="term" value="P:vesicle fusion"/>
    <property type="evidence" value="ECO:0007669"/>
    <property type="project" value="TreeGrafter"/>
</dbReference>
<dbReference type="Gene3D" id="1.20.58.400">
    <property type="entry name" value="t-snare proteins"/>
    <property type="match status" value="1"/>
</dbReference>
<gene>
    <name evidence="10" type="ORF">MACJ_000083</name>
</gene>
<organism evidence="10 11">
    <name type="scientific">Theileria orientalis</name>
    <dbReference type="NCBI Taxonomy" id="68886"/>
    <lineage>
        <taxon>Eukaryota</taxon>
        <taxon>Sar</taxon>
        <taxon>Alveolata</taxon>
        <taxon>Apicomplexa</taxon>
        <taxon>Aconoidasida</taxon>
        <taxon>Piroplasmida</taxon>
        <taxon>Theileriidae</taxon>
        <taxon>Theileria</taxon>
    </lineage>
</organism>
<dbReference type="GO" id="GO:0005789">
    <property type="term" value="C:endoplasmic reticulum membrane"/>
    <property type="evidence" value="ECO:0007669"/>
    <property type="project" value="TreeGrafter"/>
</dbReference>
<dbReference type="InterPro" id="IPR038407">
    <property type="entry name" value="v-SNARE_N_sf"/>
</dbReference>
<dbReference type="Pfam" id="PF05008">
    <property type="entry name" value="V-SNARE"/>
    <property type="match status" value="1"/>
</dbReference>
<dbReference type="PANTHER" id="PTHR21230">
    <property type="entry name" value="VESICLE TRANSPORT V-SNARE PROTEIN VTI1-RELATED"/>
    <property type="match status" value="1"/>
</dbReference>
<evidence type="ECO:0000256" key="5">
    <source>
        <dbReference type="ARBA" id="ARBA00022989"/>
    </source>
</evidence>
<keyword evidence="5 8" id="KW-1133">Transmembrane helix</keyword>
<evidence type="ECO:0000256" key="3">
    <source>
        <dbReference type="ARBA" id="ARBA00022692"/>
    </source>
</evidence>
<dbReference type="GO" id="GO:0000149">
    <property type="term" value="F:SNARE binding"/>
    <property type="evidence" value="ECO:0007669"/>
    <property type="project" value="TreeGrafter"/>
</dbReference>
<dbReference type="Gene3D" id="1.20.5.110">
    <property type="match status" value="1"/>
</dbReference>
<accession>A0A976QRE2</accession>
<evidence type="ECO:0000313" key="11">
    <source>
        <dbReference type="Proteomes" id="UP000244803"/>
    </source>
</evidence>
<dbReference type="AlphaFoldDB" id="A0A976QRE2"/>
<feature type="transmembrane region" description="Helical" evidence="8">
    <location>
        <begin position="192"/>
        <end position="214"/>
    </location>
</feature>
<proteinExistence type="predicted"/>
<protein>
    <submittedName>
        <fullName evidence="10">Vesicle transport protein</fullName>
    </submittedName>
</protein>
<comment type="subcellular location">
    <subcellularLocation>
        <location evidence="1">Membrane</location>
        <topology evidence="1">Single-pass type IV membrane protein</topology>
    </subcellularLocation>
</comment>
<dbReference type="InterPro" id="IPR007705">
    <property type="entry name" value="Vesicle_trsprt_v-SNARE_N"/>
</dbReference>
<keyword evidence="3 8" id="KW-0812">Transmembrane</keyword>
<dbReference type="GO" id="GO:0012507">
    <property type="term" value="C:ER to Golgi transport vesicle membrane"/>
    <property type="evidence" value="ECO:0007669"/>
    <property type="project" value="TreeGrafter"/>
</dbReference>
<dbReference type="GO" id="GO:0006886">
    <property type="term" value="P:intracellular protein transport"/>
    <property type="evidence" value="ECO:0007669"/>
    <property type="project" value="InterPro"/>
</dbReference>
<keyword evidence="4" id="KW-0653">Protein transport</keyword>
<evidence type="ECO:0000259" key="9">
    <source>
        <dbReference type="Pfam" id="PF05008"/>
    </source>
</evidence>
<dbReference type="GO" id="GO:0005794">
    <property type="term" value="C:Golgi apparatus"/>
    <property type="evidence" value="ECO:0007669"/>
    <property type="project" value="TreeGrafter"/>
</dbReference>
<keyword evidence="6" id="KW-0175">Coiled coil</keyword>
<evidence type="ECO:0000313" key="10">
    <source>
        <dbReference type="EMBL" id="UKJ87645.2"/>
    </source>
</evidence>
<feature type="domain" description="Vesicle transport v-SNARE N-terminal" evidence="9">
    <location>
        <begin position="1"/>
        <end position="85"/>
    </location>
</feature>
<evidence type="ECO:0000256" key="1">
    <source>
        <dbReference type="ARBA" id="ARBA00004211"/>
    </source>
</evidence>
<keyword evidence="2" id="KW-0813">Transport</keyword>
<dbReference type="GO" id="GO:0031902">
    <property type="term" value="C:late endosome membrane"/>
    <property type="evidence" value="ECO:0007669"/>
    <property type="project" value="TreeGrafter"/>
</dbReference>
<evidence type="ECO:0000256" key="2">
    <source>
        <dbReference type="ARBA" id="ARBA00022448"/>
    </source>
</evidence>
<keyword evidence="7 8" id="KW-0472">Membrane</keyword>